<dbReference type="PATRIC" id="fig|1579979.3.peg.1529"/>
<dbReference type="SFLD" id="SFLDS00029">
    <property type="entry name" value="Radical_SAM"/>
    <property type="match status" value="1"/>
</dbReference>
<dbReference type="InterPro" id="IPR013785">
    <property type="entry name" value="Aldolase_TIM"/>
</dbReference>
<sequence>MRDTWPLLKDTDFPAIRRDRLDTLQMNLGYLCNIACLHCHVGAGPTRKELMDRPTMETALAVAERFAVRSLDLTGGSPEMNPDFRWLVEQARGRGMHVMDRLNPTIMEEPGYEWVGEFLAQHRIEVIASLPCYSQENVDAQRGNGVFESSIKALQTLNRLGYGEPDSGLELNLVYNPLGPSLPPPQAALQDDYKRLLGENFGIRFNQLFTITNMPIKRFGAILAARGEFEEYMQLLKDAYRPENLKAVMCRSLISVDYRGYLYDCDFNQMLDLPIGADEHRPHLNDLLGDTPLPERIAIGNHCYGCTAGQGSSCGGALSD</sequence>
<keyword evidence="4" id="KW-0408">Iron</keyword>
<evidence type="ECO:0000256" key="1">
    <source>
        <dbReference type="ARBA" id="ARBA00001966"/>
    </source>
</evidence>
<proteinExistence type="predicted"/>
<evidence type="ECO:0000256" key="5">
    <source>
        <dbReference type="ARBA" id="ARBA00023014"/>
    </source>
</evidence>
<dbReference type="InterPro" id="IPR024521">
    <property type="entry name" value="ArsS-like_C"/>
</dbReference>
<dbReference type="SUPFAM" id="SSF102114">
    <property type="entry name" value="Radical SAM enzymes"/>
    <property type="match status" value="1"/>
</dbReference>
<dbReference type="InterPro" id="IPR026351">
    <property type="entry name" value="rSAM_ArsS-like"/>
</dbReference>
<evidence type="ECO:0000256" key="3">
    <source>
        <dbReference type="ARBA" id="ARBA00022723"/>
    </source>
</evidence>
<dbReference type="OrthoDB" id="9810775at2"/>
<keyword evidence="2" id="KW-0949">S-adenosyl-L-methionine</keyword>
<keyword evidence="7" id="KW-1185">Reference proteome</keyword>
<dbReference type="STRING" id="1579979.WM2015_1491"/>
<reference evidence="6 7" key="1">
    <citation type="submission" date="2015-07" db="EMBL/GenBank/DDBJ databases">
        <authorList>
            <person name="Noorani M."/>
        </authorList>
    </citation>
    <scope>NUCLEOTIDE SEQUENCE [LARGE SCALE GENOMIC DNA]</scope>
    <source>
        <strain evidence="6 7">KCTC 42284</strain>
    </source>
</reference>
<dbReference type="KEGG" id="wma:WM2015_1491"/>
<dbReference type="GO" id="GO:0046872">
    <property type="term" value="F:metal ion binding"/>
    <property type="evidence" value="ECO:0007669"/>
    <property type="project" value="UniProtKB-KW"/>
</dbReference>
<name>A0A0K0XW57_9GAMM</name>
<evidence type="ECO:0000256" key="4">
    <source>
        <dbReference type="ARBA" id="ARBA00023004"/>
    </source>
</evidence>
<organism evidence="6 7">
    <name type="scientific">Wenzhouxiangella marina</name>
    <dbReference type="NCBI Taxonomy" id="1579979"/>
    <lineage>
        <taxon>Bacteria</taxon>
        <taxon>Pseudomonadati</taxon>
        <taxon>Pseudomonadota</taxon>
        <taxon>Gammaproteobacteria</taxon>
        <taxon>Chromatiales</taxon>
        <taxon>Wenzhouxiangellaceae</taxon>
        <taxon>Wenzhouxiangella</taxon>
    </lineage>
</organism>
<dbReference type="PANTHER" id="PTHR43728:SF1">
    <property type="entry name" value="FE-S OXIDOREDUCTASE"/>
    <property type="match status" value="1"/>
</dbReference>
<dbReference type="AlphaFoldDB" id="A0A0K0XW57"/>
<evidence type="ECO:0000256" key="2">
    <source>
        <dbReference type="ARBA" id="ARBA00022691"/>
    </source>
</evidence>
<evidence type="ECO:0000313" key="6">
    <source>
        <dbReference type="EMBL" id="AKS41862.1"/>
    </source>
</evidence>
<dbReference type="EMBL" id="CP012154">
    <property type="protein sequence ID" value="AKS41862.1"/>
    <property type="molecule type" value="Genomic_DNA"/>
</dbReference>
<gene>
    <name evidence="6" type="ORF">WM2015_1491</name>
</gene>
<dbReference type="Proteomes" id="UP000066624">
    <property type="component" value="Chromosome"/>
</dbReference>
<protein>
    <submittedName>
        <fullName evidence="6">Fe-S oxidoreductase</fullName>
    </submittedName>
</protein>
<keyword evidence="3" id="KW-0479">Metal-binding</keyword>
<dbReference type="InterPro" id="IPR058240">
    <property type="entry name" value="rSAM_sf"/>
</dbReference>
<dbReference type="Pfam" id="PF04055">
    <property type="entry name" value="Radical_SAM"/>
    <property type="match status" value="1"/>
</dbReference>
<dbReference type="Gene3D" id="3.20.20.70">
    <property type="entry name" value="Aldolase class I"/>
    <property type="match status" value="1"/>
</dbReference>
<dbReference type="NCBIfam" id="TIGR04167">
    <property type="entry name" value="rSAM_SeCys"/>
    <property type="match status" value="1"/>
</dbReference>
<accession>A0A0K0XW57</accession>
<dbReference type="CDD" id="cd01335">
    <property type="entry name" value="Radical_SAM"/>
    <property type="match status" value="1"/>
</dbReference>
<dbReference type="GO" id="GO:0003824">
    <property type="term" value="F:catalytic activity"/>
    <property type="evidence" value="ECO:0007669"/>
    <property type="project" value="InterPro"/>
</dbReference>
<dbReference type="InterPro" id="IPR007197">
    <property type="entry name" value="rSAM"/>
</dbReference>
<dbReference type="Pfam" id="PF12345">
    <property type="entry name" value="DUF3641"/>
    <property type="match status" value="1"/>
</dbReference>
<dbReference type="RefSeq" id="WP_049725470.1">
    <property type="nucleotide sequence ID" value="NZ_CP012154.1"/>
</dbReference>
<evidence type="ECO:0000313" key="7">
    <source>
        <dbReference type="Proteomes" id="UP000066624"/>
    </source>
</evidence>
<comment type="cofactor">
    <cofactor evidence="1">
        <name>[4Fe-4S] cluster</name>
        <dbReference type="ChEBI" id="CHEBI:49883"/>
    </cofactor>
</comment>
<keyword evidence="5" id="KW-0411">Iron-sulfur</keyword>
<dbReference type="PANTHER" id="PTHR43728">
    <property type="entry name" value="SLR0304 PROTEIN"/>
    <property type="match status" value="1"/>
</dbReference>
<dbReference type="GO" id="GO:0051536">
    <property type="term" value="F:iron-sulfur cluster binding"/>
    <property type="evidence" value="ECO:0007669"/>
    <property type="project" value="UniProtKB-KW"/>
</dbReference>